<organism evidence="1 2">
    <name type="scientific">Mangrovibacterium diazotrophicum</name>
    <dbReference type="NCBI Taxonomy" id="1261403"/>
    <lineage>
        <taxon>Bacteria</taxon>
        <taxon>Pseudomonadati</taxon>
        <taxon>Bacteroidota</taxon>
        <taxon>Bacteroidia</taxon>
        <taxon>Marinilabiliales</taxon>
        <taxon>Prolixibacteraceae</taxon>
        <taxon>Mangrovibacterium</taxon>
    </lineage>
</organism>
<dbReference type="GO" id="GO:0016787">
    <property type="term" value="F:hydrolase activity"/>
    <property type="evidence" value="ECO:0007669"/>
    <property type="project" value="InterPro"/>
</dbReference>
<dbReference type="InterPro" id="IPR010662">
    <property type="entry name" value="RBBP9/YdeN"/>
</dbReference>
<accession>A0A419W6P5</accession>
<gene>
    <name evidence="1" type="ORF">BC643_1449</name>
</gene>
<dbReference type="InterPro" id="IPR029058">
    <property type="entry name" value="AB_hydrolase_fold"/>
</dbReference>
<name>A0A419W6P5_9BACT</name>
<dbReference type="Pfam" id="PF06821">
    <property type="entry name" value="Ser_hydrolase"/>
    <property type="match status" value="1"/>
</dbReference>
<evidence type="ECO:0000313" key="2">
    <source>
        <dbReference type="Proteomes" id="UP000283387"/>
    </source>
</evidence>
<evidence type="ECO:0008006" key="3">
    <source>
        <dbReference type="Google" id="ProtNLM"/>
    </source>
</evidence>
<dbReference type="OrthoDB" id="9804993at2"/>
<protein>
    <recommendedName>
        <fullName evidence="3">Serine hydrolase family protein</fullName>
    </recommendedName>
</protein>
<dbReference type="EMBL" id="RAPN01000001">
    <property type="protein sequence ID" value="RKD91100.1"/>
    <property type="molecule type" value="Genomic_DNA"/>
</dbReference>
<sequence>MKYFTLPGYGGSGAEHWQTFFEKNLPHCERVEQADWDNPNCMEWVNTLEQKIAQCEDEEIVLLAHSLGCITLAHWVARFQRKIKAALLVAPPDLENQEHNFQSYLPTPLTTLPFKTILVSSDNDPWIKKERAEYMAKQWGSDFVLLPNAGHINAVSGYGEWEDGLKLVQKLTTD</sequence>
<keyword evidence="2" id="KW-1185">Reference proteome</keyword>
<proteinExistence type="predicted"/>
<dbReference type="RefSeq" id="WP_120272435.1">
    <property type="nucleotide sequence ID" value="NZ_RAPN01000001.1"/>
</dbReference>
<evidence type="ECO:0000313" key="1">
    <source>
        <dbReference type="EMBL" id="RKD91100.1"/>
    </source>
</evidence>
<reference evidence="1 2" key="1">
    <citation type="submission" date="2018-09" db="EMBL/GenBank/DDBJ databases">
        <title>Genomic Encyclopedia of Archaeal and Bacterial Type Strains, Phase II (KMG-II): from individual species to whole genera.</title>
        <authorList>
            <person name="Goeker M."/>
        </authorList>
    </citation>
    <scope>NUCLEOTIDE SEQUENCE [LARGE SCALE GENOMIC DNA]</scope>
    <source>
        <strain evidence="1 2">DSM 27148</strain>
    </source>
</reference>
<dbReference type="Proteomes" id="UP000283387">
    <property type="component" value="Unassembled WGS sequence"/>
</dbReference>
<dbReference type="SUPFAM" id="SSF53474">
    <property type="entry name" value="alpha/beta-Hydrolases"/>
    <property type="match status" value="1"/>
</dbReference>
<comment type="caution">
    <text evidence="1">The sequence shown here is derived from an EMBL/GenBank/DDBJ whole genome shotgun (WGS) entry which is preliminary data.</text>
</comment>
<dbReference type="Gene3D" id="3.40.50.1820">
    <property type="entry name" value="alpha/beta hydrolase"/>
    <property type="match status" value="1"/>
</dbReference>
<dbReference type="AlphaFoldDB" id="A0A419W6P5"/>